<dbReference type="InterPro" id="IPR004294">
    <property type="entry name" value="Carotenoid_Oase"/>
</dbReference>
<dbReference type="Pfam" id="PF03055">
    <property type="entry name" value="RPE65"/>
    <property type="match status" value="1"/>
</dbReference>
<keyword evidence="3" id="KW-0479">Metal-binding</keyword>
<dbReference type="EMBL" id="CAXAMM010041351">
    <property type="protein sequence ID" value="CAK9098934.1"/>
    <property type="molecule type" value="Genomic_DNA"/>
</dbReference>
<keyword evidence="4" id="KW-0560">Oxidoreductase</keyword>
<name>A0ABP0RFB5_9DINO</name>
<evidence type="ECO:0000256" key="4">
    <source>
        <dbReference type="ARBA" id="ARBA00023002"/>
    </source>
</evidence>
<keyword evidence="6" id="KW-0223">Dioxygenase</keyword>
<accession>A0ABP0RFB5</accession>
<gene>
    <name evidence="6" type="ORF">SCF082_LOCUS46359</name>
</gene>
<dbReference type="PANTHER" id="PTHR10543">
    <property type="entry name" value="BETA-CAROTENE DIOXYGENASE"/>
    <property type="match status" value="1"/>
</dbReference>
<comment type="caution">
    <text evidence="6">The sequence shown here is derived from an EMBL/GenBank/DDBJ whole genome shotgun (WGS) entry which is preliminary data.</text>
</comment>
<organism evidence="6 7">
    <name type="scientific">Durusdinium trenchii</name>
    <dbReference type="NCBI Taxonomy" id="1381693"/>
    <lineage>
        <taxon>Eukaryota</taxon>
        <taxon>Sar</taxon>
        <taxon>Alveolata</taxon>
        <taxon>Dinophyceae</taxon>
        <taxon>Suessiales</taxon>
        <taxon>Symbiodiniaceae</taxon>
        <taxon>Durusdinium</taxon>
    </lineage>
</organism>
<evidence type="ECO:0000313" key="7">
    <source>
        <dbReference type="Proteomes" id="UP001642464"/>
    </source>
</evidence>
<dbReference type="PANTHER" id="PTHR10543:SF89">
    <property type="entry name" value="CAROTENOID 9,10(9',10')-CLEAVAGE DIOXYGENASE 1"/>
    <property type="match status" value="1"/>
</dbReference>
<evidence type="ECO:0000313" key="6">
    <source>
        <dbReference type="EMBL" id="CAK9098934.1"/>
    </source>
</evidence>
<protein>
    <submittedName>
        <fullName evidence="6">10'-cleavage dioxygenase 1 (Carotenoid cleavage dioxygenase 1 (OgCCD1</fullName>
    </submittedName>
</protein>
<keyword evidence="7" id="KW-1185">Reference proteome</keyword>
<evidence type="ECO:0000256" key="2">
    <source>
        <dbReference type="ARBA" id="ARBA00006787"/>
    </source>
</evidence>
<comment type="cofactor">
    <cofactor evidence="1">
        <name>Fe(2+)</name>
        <dbReference type="ChEBI" id="CHEBI:29033"/>
    </cofactor>
</comment>
<evidence type="ECO:0000256" key="3">
    <source>
        <dbReference type="ARBA" id="ARBA00022723"/>
    </source>
</evidence>
<reference evidence="6 7" key="1">
    <citation type="submission" date="2024-02" db="EMBL/GenBank/DDBJ databases">
        <authorList>
            <person name="Chen Y."/>
            <person name="Shah S."/>
            <person name="Dougan E. K."/>
            <person name="Thang M."/>
            <person name="Chan C."/>
        </authorList>
    </citation>
    <scope>NUCLEOTIDE SEQUENCE [LARGE SCALE GENOMIC DNA]</scope>
</reference>
<evidence type="ECO:0000256" key="5">
    <source>
        <dbReference type="ARBA" id="ARBA00023004"/>
    </source>
</evidence>
<dbReference type="Proteomes" id="UP001642464">
    <property type="component" value="Unassembled WGS sequence"/>
</dbReference>
<dbReference type="GO" id="GO:0051213">
    <property type="term" value="F:dioxygenase activity"/>
    <property type="evidence" value="ECO:0007669"/>
    <property type="project" value="UniProtKB-KW"/>
</dbReference>
<keyword evidence="5" id="KW-0408">Iron</keyword>
<sequence length="520" mass="58224">MVLRDSGYITSRAAPGRAGSPFLRRVVRMNGAMVPVSAAEHVKMTLKSGKVPEERDLSGVYLRVGPNAQHWPPKKRTHAFDGDGMVHSVRIRPGGDASYHCRFMETPRYIFEKEMGSEWFLRVGEMQGIAGLLKIMTTGKKKAKLSGLEEDEMGTANTAIGFTPDGKLWALNESSAPFRFTLDEAGVPHSVGFDHLQGTLKESISAHPKFDQRTGEILFHGRKLPTSFYAGRIAEGKLVERVDIDMPVGGFHHDMCITENYMVMIDGAMAFTPQEAIKGKQLWTFQEDKKLRFGIFHRSKKLTQDALVWIEADVAAEIVHTCYAYDEGDEIVLWTPLCYYNEKSQGAILGGLGPSHMHRAARRYPSAEVKIEEVEGAREHCTEFPRIRDDRVGKKVRYGYSGMQVAEGDFDFRGLLKWDFVERKLCGVINYPQGVVGGEPVFLPKASGQDDEGYIALLLWNEKTSESTFAVYDGQSFSAVPLCEWTVHRRVPLGFHAAWITEAQCRGSFPSIDRSQEGEM</sequence>
<proteinExistence type="inferred from homology"/>
<comment type="similarity">
    <text evidence="2">Belongs to the carotenoid oxygenase family.</text>
</comment>
<evidence type="ECO:0000256" key="1">
    <source>
        <dbReference type="ARBA" id="ARBA00001954"/>
    </source>
</evidence>